<proteinExistence type="predicted"/>
<dbReference type="PANTHER" id="PTHR47649">
    <property type="entry name" value="RIBONUCLEASE D"/>
    <property type="match status" value="1"/>
</dbReference>
<comment type="caution">
    <text evidence="3">The sequence shown here is derived from an EMBL/GenBank/DDBJ whole genome shotgun (WGS) entry which is preliminary data.</text>
</comment>
<accession>A0A7J6NDX9</accession>
<dbReference type="SUPFAM" id="SSF53098">
    <property type="entry name" value="Ribonuclease H-like"/>
    <property type="match status" value="1"/>
</dbReference>
<dbReference type="Proteomes" id="UP000541610">
    <property type="component" value="Unassembled WGS sequence"/>
</dbReference>
<feature type="region of interest" description="Disordered" evidence="1">
    <location>
        <begin position="1"/>
        <end position="27"/>
    </location>
</feature>
<dbReference type="Gene3D" id="3.30.420.10">
    <property type="entry name" value="Ribonuclease H-like superfamily/Ribonuclease H"/>
    <property type="match status" value="1"/>
</dbReference>
<feature type="region of interest" description="Disordered" evidence="1">
    <location>
        <begin position="398"/>
        <end position="418"/>
    </location>
</feature>
<gene>
    <name evidence="3" type="ORF">FOZ60_011715</name>
</gene>
<dbReference type="InterPro" id="IPR012337">
    <property type="entry name" value="RNaseH-like_sf"/>
</dbReference>
<dbReference type="InterPro" id="IPR051086">
    <property type="entry name" value="RNase_D-like"/>
</dbReference>
<dbReference type="AlphaFoldDB" id="A0A7J6NDX9"/>
<dbReference type="GO" id="GO:0008408">
    <property type="term" value="F:3'-5' exonuclease activity"/>
    <property type="evidence" value="ECO:0007669"/>
    <property type="project" value="InterPro"/>
</dbReference>
<dbReference type="Pfam" id="PF01612">
    <property type="entry name" value="DNA_pol_A_exo1"/>
    <property type="match status" value="1"/>
</dbReference>
<evidence type="ECO:0000256" key="1">
    <source>
        <dbReference type="SAM" id="MobiDB-lite"/>
    </source>
</evidence>
<dbReference type="EMBL" id="JABANP010000496">
    <property type="protein sequence ID" value="KAF4681677.1"/>
    <property type="molecule type" value="Genomic_DNA"/>
</dbReference>
<evidence type="ECO:0000313" key="3">
    <source>
        <dbReference type="EMBL" id="KAF4681677.1"/>
    </source>
</evidence>
<evidence type="ECO:0000313" key="4">
    <source>
        <dbReference type="Proteomes" id="UP000541610"/>
    </source>
</evidence>
<sequence>MSCYSPCRMAPTSSSSSTASTDTPPPLITHTDVIAKLNGEEASYATSVTSSNYIDLKCMVYDLNTDASPYHTVLVCLESSKRVDESAVLARLGLASAPRSTLTMSSNCEASVGQTPGSIGPLYLPDSEGVVCLVASEVAASSLPLRISAGYEGYVYLEEPLSLLHLADASQVLLLDVDAWLGASPELDTDIDSSSVDGVDLVCTRQQLEPLVELWSSGMTIVSIDSERDPETQSISLVQVSLYGPDHLRRDFIIDAQTFEDKEYLGRELEELFVSFNALKILHSATNDLRHFELNFEACDSIRERVNNLLDTQVLGSCLGQSRLGLAKLAEVYLGIHMDKTLQTADWSRRPLTEEMRRYAIGDARVLLPLIKAMHSKVQGSETLPLALHNSVSGKTIGHSMKQNHPPSAPRERRGGRSWHVKKPVYGNVALEDPTGLLMCRISKQKSNWYVRKNLATEVEAGRIRLKFYPKGPGHAGNSVYLNRRENICVVCGSDQFISRHFIVPNCYRKHLPPEYKSHCPYDIVLMCANCKVKANVHADQLREKYATEFDAPVQGVGCRNTSYYKARRAARILLSKDGPRMPEEKRQEFWQALHDVGIYDDPNEAFELTEEHSESSDGGGEYAGKQGNTDSTFASHGEVVVRKLADRWPEFVEAWRKDFVSFMRPEHLPEDWSPDRDWRLVSEVELEASRREMYAERLKHLGKEVPVNNKPLKPTIETHRR</sequence>
<dbReference type="GO" id="GO:0006139">
    <property type="term" value="P:nucleobase-containing compound metabolic process"/>
    <property type="evidence" value="ECO:0007669"/>
    <property type="project" value="InterPro"/>
</dbReference>
<dbReference type="PANTHER" id="PTHR47649:SF1">
    <property type="entry name" value="RIBONUCLEASE D"/>
    <property type="match status" value="1"/>
</dbReference>
<name>A0A7J6NDX9_PEROL</name>
<dbReference type="GO" id="GO:0003676">
    <property type="term" value="F:nucleic acid binding"/>
    <property type="evidence" value="ECO:0007669"/>
    <property type="project" value="InterPro"/>
</dbReference>
<dbReference type="InterPro" id="IPR002562">
    <property type="entry name" value="3'-5'_exonuclease_dom"/>
</dbReference>
<dbReference type="OrthoDB" id="431948at2759"/>
<dbReference type="SMART" id="SM00474">
    <property type="entry name" value="35EXOc"/>
    <property type="match status" value="1"/>
</dbReference>
<dbReference type="InterPro" id="IPR036397">
    <property type="entry name" value="RNaseH_sf"/>
</dbReference>
<organism evidence="3 4">
    <name type="scientific">Perkinsus olseni</name>
    <name type="common">Perkinsus atlanticus</name>
    <dbReference type="NCBI Taxonomy" id="32597"/>
    <lineage>
        <taxon>Eukaryota</taxon>
        <taxon>Sar</taxon>
        <taxon>Alveolata</taxon>
        <taxon>Perkinsozoa</taxon>
        <taxon>Perkinsea</taxon>
        <taxon>Perkinsida</taxon>
        <taxon>Perkinsidae</taxon>
        <taxon>Perkinsus</taxon>
    </lineage>
</organism>
<feature type="region of interest" description="Disordered" evidence="1">
    <location>
        <begin position="611"/>
        <end position="633"/>
    </location>
</feature>
<feature type="compositionally biased region" description="Low complexity" evidence="1">
    <location>
        <begin position="10"/>
        <end position="22"/>
    </location>
</feature>
<protein>
    <recommendedName>
        <fullName evidence="2">3'-5' exonuclease domain-containing protein</fullName>
    </recommendedName>
</protein>
<feature type="domain" description="3'-5' exonuclease" evidence="2">
    <location>
        <begin position="199"/>
        <end position="379"/>
    </location>
</feature>
<evidence type="ECO:0000259" key="2">
    <source>
        <dbReference type="SMART" id="SM00474"/>
    </source>
</evidence>
<reference evidence="3 4" key="1">
    <citation type="submission" date="2020-04" db="EMBL/GenBank/DDBJ databases">
        <title>Perkinsus olseni comparative genomics.</title>
        <authorList>
            <person name="Bogema D.R."/>
        </authorList>
    </citation>
    <scope>NUCLEOTIDE SEQUENCE [LARGE SCALE GENOMIC DNA]</scope>
    <source>
        <strain evidence="3">00978-12</strain>
    </source>
</reference>